<gene>
    <name evidence="3" type="ORF">GCM10011573_20330</name>
</gene>
<accession>A0ABQ1P7F6</accession>
<comment type="caution">
    <text evidence="3">The sequence shown here is derived from an EMBL/GenBank/DDBJ whole genome shotgun (WGS) entry which is preliminary data.</text>
</comment>
<reference evidence="4" key="1">
    <citation type="journal article" date="2019" name="Int. J. Syst. Evol. Microbiol.">
        <title>The Global Catalogue of Microorganisms (GCM) 10K type strain sequencing project: providing services to taxonomists for standard genome sequencing and annotation.</title>
        <authorList>
            <consortium name="The Broad Institute Genomics Platform"/>
            <consortium name="The Broad Institute Genome Sequencing Center for Infectious Disease"/>
            <person name="Wu L."/>
            <person name="Ma J."/>
        </authorList>
    </citation>
    <scope>NUCLEOTIDE SEQUENCE [LARGE SCALE GENOMIC DNA]</scope>
    <source>
        <strain evidence="4">CGMCC 1.15942</strain>
    </source>
</reference>
<organism evidence="3 4">
    <name type="scientific">Enterococcus wangshanyuanii</name>
    <dbReference type="NCBI Taxonomy" id="2005703"/>
    <lineage>
        <taxon>Bacteria</taxon>
        <taxon>Bacillati</taxon>
        <taxon>Bacillota</taxon>
        <taxon>Bacilli</taxon>
        <taxon>Lactobacillales</taxon>
        <taxon>Enterococcaceae</taxon>
        <taxon>Enterococcus</taxon>
    </lineage>
</organism>
<sequence>MSIDMYVSSSQSQASSVSSMCKAQTEGYQALQKAITDFVVASPFLTGKAYDSAKAYFNTVLYPLAQGGILLSEAVEQAVKKFPEEYISQVDSGDLKQSELEENIRKADQLLSQAENIRRELHSSKTPDATKAFQLLGNAALIGMYSATKQKLEEQLQKLLAFNGSSPSIFSEIASLQQAVNQGLAQANTAWNGATGTFIVPKNLSWKNTISAKWAEYEERHADNLEVKKVTLQNGETFYEVYRNGKLDKDATNELAVEIAKDDLKSLKSFLAGASYQVLENNGVKALLDGLFGERDVKDSLQQHKGYNEGVFVGNLLGVFQAGAEYVGGAMWLFGGTAGSLVTAPATGGASLGAIPAVGANTLGVWAHATAVGGMSIQNIMSGDNYSNFEVKNTYNGIKDAPQYPEGFTGVKNGTKKVKVNNGSILDGLRRVEAGEWKKVYKNGYDKSGKRISIHYFESKSGRVFNVKVKGKWSTGW</sequence>
<dbReference type="RefSeq" id="WP_088270370.1">
    <property type="nucleotide sequence ID" value="NZ_BMKI01000004.1"/>
</dbReference>
<dbReference type="PANTHER" id="PTHR34976:SF1">
    <property type="entry name" value="TOXIN BC_0920"/>
    <property type="match status" value="1"/>
</dbReference>
<evidence type="ECO:0000313" key="4">
    <source>
        <dbReference type="Proteomes" id="UP000630615"/>
    </source>
</evidence>
<dbReference type="InterPro" id="IPR051768">
    <property type="entry name" value="Bact_secretion_toxin"/>
</dbReference>
<dbReference type="EMBL" id="BMKI01000004">
    <property type="protein sequence ID" value="GGC90615.1"/>
    <property type="molecule type" value="Genomic_DNA"/>
</dbReference>
<evidence type="ECO:0000256" key="1">
    <source>
        <dbReference type="ARBA" id="ARBA00034117"/>
    </source>
</evidence>
<keyword evidence="4" id="KW-1185">Reference proteome</keyword>
<evidence type="ECO:0000259" key="2">
    <source>
        <dbReference type="PROSITE" id="PS51756"/>
    </source>
</evidence>
<dbReference type="Pfam" id="PF04740">
    <property type="entry name" value="LXG"/>
    <property type="match status" value="1"/>
</dbReference>
<evidence type="ECO:0000313" key="3">
    <source>
        <dbReference type="EMBL" id="GGC90615.1"/>
    </source>
</evidence>
<dbReference type="InterPro" id="IPR006829">
    <property type="entry name" value="LXG_dom"/>
</dbReference>
<protein>
    <submittedName>
        <fullName evidence="3">Transposase</fullName>
    </submittedName>
</protein>
<name>A0ABQ1P7F6_9ENTE</name>
<feature type="domain" description="LXG" evidence="2">
    <location>
        <begin position="1"/>
        <end position="227"/>
    </location>
</feature>
<dbReference type="PROSITE" id="PS51756">
    <property type="entry name" value="LXG"/>
    <property type="match status" value="1"/>
</dbReference>
<proteinExistence type="inferred from homology"/>
<dbReference type="PANTHER" id="PTHR34976">
    <property type="entry name" value="RIBONUCLEASE YQCG-RELATED"/>
    <property type="match status" value="1"/>
</dbReference>
<comment type="similarity">
    <text evidence="1">In the N-terminal section; belongs to the LXG family.</text>
</comment>
<dbReference type="Proteomes" id="UP000630615">
    <property type="component" value="Unassembled WGS sequence"/>
</dbReference>